<reference evidence="1 2" key="1">
    <citation type="submission" date="2018-08" db="EMBL/GenBank/DDBJ databases">
        <title>Bacillus jemisoniae sp. nov., Bacillus chryseoplanitiae sp. nov., Bacillus resnikiae sp. nov., and Bacillus frankliniae sp. nov., isolated from Viking spacecraft and associated surfaces.</title>
        <authorList>
            <person name="Seuylemezian A."/>
            <person name="Vaishampayan P."/>
        </authorList>
    </citation>
    <scope>NUCLEOTIDE SEQUENCE [LARGE SCALE GENOMIC DNA]</scope>
    <source>
        <strain evidence="1 2">JJ-247</strain>
    </source>
</reference>
<proteinExistence type="predicted"/>
<name>A0A398BDE5_9BACI</name>
<organism evidence="1 2">
    <name type="scientific">Mesobacillus zeae</name>
    <dbReference type="NCBI Taxonomy" id="1917180"/>
    <lineage>
        <taxon>Bacteria</taxon>
        <taxon>Bacillati</taxon>
        <taxon>Bacillota</taxon>
        <taxon>Bacilli</taxon>
        <taxon>Bacillales</taxon>
        <taxon>Bacillaceae</taxon>
        <taxon>Mesobacillus</taxon>
    </lineage>
</organism>
<dbReference type="OrthoDB" id="1433018at2"/>
<evidence type="ECO:0000313" key="2">
    <source>
        <dbReference type="Proteomes" id="UP000265816"/>
    </source>
</evidence>
<evidence type="ECO:0000313" key="1">
    <source>
        <dbReference type="EMBL" id="RID85613.1"/>
    </source>
</evidence>
<dbReference type="InterPro" id="IPR036102">
    <property type="entry name" value="OsmC/Ohrsf"/>
</dbReference>
<dbReference type="AlphaFoldDB" id="A0A398BDE5"/>
<gene>
    <name evidence="1" type="ORF">D1970_08630</name>
</gene>
<dbReference type="InterPro" id="IPR015946">
    <property type="entry name" value="KH_dom-like_a/b"/>
</dbReference>
<dbReference type="Pfam" id="PF02566">
    <property type="entry name" value="OsmC"/>
    <property type="match status" value="1"/>
</dbReference>
<accession>A0A398BDE5</accession>
<dbReference type="RefSeq" id="WP_119112466.1">
    <property type="nucleotide sequence ID" value="NZ_CBCSEO010000002.1"/>
</dbReference>
<dbReference type="PANTHER" id="PTHR35368:SF1">
    <property type="entry name" value="HYDROPEROXIDE REDUCTASE"/>
    <property type="match status" value="1"/>
</dbReference>
<dbReference type="SUPFAM" id="SSF82784">
    <property type="entry name" value="OsmC-like"/>
    <property type="match status" value="1"/>
</dbReference>
<protein>
    <submittedName>
        <fullName evidence="1">OsmC family peroxiredoxin</fullName>
    </submittedName>
</protein>
<dbReference type="EMBL" id="QWVT01000015">
    <property type="protein sequence ID" value="RID85613.1"/>
    <property type="molecule type" value="Genomic_DNA"/>
</dbReference>
<dbReference type="InterPro" id="IPR052924">
    <property type="entry name" value="OsmC/Ohr_hydroprdx_reductase"/>
</dbReference>
<sequence length="156" mass="17174">MSATVFKGSVRSMEGLRVEGKSRGLRVMFDEPEELGGTNEGMNPIEMLLNALGACQIITAKMYAPKFGVELRSMWVDVEGDLNIDGFKGVPDVKPGLQEIRCNMHFVTDSAEEQVIKLAEAVENTCPVGDTLASSMNVLVKRHIRRSADLGEPYHF</sequence>
<dbReference type="Proteomes" id="UP000265816">
    <property type="component" value="Unassembled WGS sequence"/>
</dbReference>
<comment type="caution">
    <text evidence="1">The sequence shown here is derived from an EMBL/GenBank/DDBJ whole genome shotgun (WGS) entry which is preliminary data.</text>
</comment>
<keyword evidence="2" id="KW-1185">Reference proteome</keyword>
<dbReference type="InterPro" id="IPR003718">
    <property type="entry name" value="OsmC/Ohr_fam"/>
</dbReference>
<dbReference type="Gene3D" id="3.30.300.20">
    <property type="match status" value="1"/>
</dbReference>
<dbReference type="PANTHER" id="PTHR35368">
    <property type="entry name" value="HYDROPEROXIDE REDUCTASE"/>
    <property type="match status" value="1"/>
</dbReference>